<dbReference type="PROSITE" id="PS50181">
    <property type="entry name" value="FBOX"/>
    <property type="match status" value="1"/>
</dbReference>
<dbReference type="Proteomes" id="UP000714275">
    <property type="component" value="Unassembled WGS sequence"/>
</dbReference>
<accession>A0A9P7D6E4</accession>
<dbReference type="Pfam" id="PF00646">
    <property type="entry name" value="F-box"/>
    <property type="match status" value="1"/>
</dbReference>
<name>A0A9P7D6E4_9AGAM</name>
<evidence type="ECO:0000313" key="3">
    <source>
        <dbReference type="Proteomes" id="UP000714275"/>
    </source>
</evidence>
<dbReference type="InterPro" id="IPR001810">
    <property type="entry name" value="F-box_dom"/>
</dbReference>
<evidence type="ECO:0000313" key="2">
    <source>
        <dbReference type="EMBL" id="KAG1781154.1"/>
    </source>
</evidence>
<protein>
    <recommendedName>
        <fullName evidence="1">F-box domain-containing protein</fullName>
    </recommendedName>
</protein>
<sequence>MTPGLGSAIVQLAHLPPVMHCTSSLDNLVDDILLQIFQTLSVQEILTLRRTSKRYYCLSKLRSVWYAAFCTEVLARHLPLPGPSRSLHALTSADLEHRTLLALSLEQRWPRSTPNVIVSSRKRETVDQILLIPGGTQVLTVHGNKVVYWLISGQPGATHKLQKVGEWSSPSNDTCIVVKDTECQGIIAIGCRDQPNKYATVFSLTLKPALSKLCDYSLIPGTVAGISQHLLFLDTTSEQDGGGLELLDWHAQTKGTALLPRIPDLFGPFLGFVHFSDHILVAWETCISVFPVPDVPAQGRMVVAHTKVFMFSEPISLPVAFTTCVPRGWTGTDAPAYPPSQETPSLTIVARPKGKLGRIVLSMLIPLGNDDSVKHPSSFPYRLLRLSPCVPSVLGDADRGLRGQECTQICMGSSGRGLCVFGREIRLCGPSLLYIPPCEMQFGPAFETGKAIYEIEAGGDSVGGDRVDFDEGMGRLVVTKGSGGFDVVQLL</sequence>
<dbReference type="InterPro" id="IPR036047">
    <property type="entry name" value="F-box-like_dom_sf"/>
</dbReference>
<organism evidence="2 3">
    <name type="scientific">Suillus placidus</name>
    <dbReference type="NCBI Taxonomy" id="48579"/>
    <lineage>
        <taxon>Eukaryota</taxon>
        <taxon>Fungi</taxon>
        <taxon>Dikarya</taxon>
        <taxon>Basidiomycota</taxon>
        <taxon>Agaricomycotina</taxon>
        <taxon>Agaricomycetes</taxon>
        <taxon>Agaricomycetidae</taxon>
        <taxon>Boletales</taxon>
        <taxon>Suillineae</taxon>
        <taxon>Suillaceae</taxon>
        <taxon>Suillus</taxon>
    </lineage>
</organism>
<proteinExistence type="predicted"/>
<feature type="domain" description="F-box" evidence="1">
    <location>
        <begin position="22"/>
        <end position="68"/>
    </location>
</feature>
<evidence type="ECO:0000259" key="1">
    <source>
        <dbReference type="PROSITE" id="PS50181"/>
    </source>
</evidence>
<reference evidence="2" key="1">
    <citation type="journal article" date="2020" name="New Phytol.">
        <title>Comparative genomics reveals dynamic genome evolution in host specialist ectomycorrhizal fungi.</title>
        <authorList>
            <person name="Lofgren L.A."/>
            <person name="Nguyen N.H."/>
            <person name="Vilgalys R."/>
            <person name="Ruytinx J."/>
            <person name="Liao H.L."/>
            <person name="Branco S."/>
            <person name="Kuo A."/>
            <person name="LaButti K."/>
            <person name="Lipzen A."/>
            <person name="Andreopoulos W."/>
            <person name="Pangilinan J."/>
            <person name="Riley R."/>
            <person name="Hundley H."/>
            <person name="Na H."/>
            <person name="Barry K."/>
            <person name="Grigoriev I.V."/>
            <person name="Stajich J.E."/>
            <person name="Kennedy P.G."/>
        </authorList>
    </citation>
    <scope>NUCLEOTIDE SEQUENCE</scope>
    <source>
        <strain evidence="2">DOB743</strain>
    </source>
</reference>
<dbReference type="SUPFAM" id="SSF81383">
    <property type="entry name" value="F-box domain"/>
    <property type="match status" value="1"/>
</dbReference>
<dbReference type="Gene3D" id="1.20.1280.50">
    <property type="match status" value="1"/>
</dbReference>
<keyword evidence="3" id="KW-1185">Reference proteome</keyword>
<gene>
    <name evidence="2" type="ORF">EV702DRAFT_646639</name>
</gene>
<dbReference type="AlphaFoldDB" id="A0A9P7D6E4"/>
<dbReference type="OrthoDB" id="2688364at2759"/>
<comment type="caution">
    <text evidence="2">The sequence shown here is derived from an EMBL/GenBank/DDBJ whole genome shotgun (WGS) entry which is preliminary data.</text>
</comment>
<dbReference type="EMBL" id="JABBWD010000006">
    <property type="protein sequence ID" value="KAG1781154.1"/>
    <property type="molecule type" value="Genomic_DNA"/>
</dbReference>